<gene>
    <name evidence="2" type="ORF">ERUC_LOCUS7950</name>
</gene>
<dbReference type="AlphaFoldDB" id="A0ABC8JGI0"/>
<organism evidence="2 3">
    <name type="scientific">Eruca vesicaria subsp. sativa</name>
    <name type="common">Garden rocket</name>
    <name type="synonym">Eruca sativa</name>
    <dbReference type="NCBI Taxonomy" id="29727"/>
    <lineage>
        <taxon>Eukaryota</taxon>
        <taxon>Viridiplantae</taxon>
        <taxon>Streptophyta</taxon>
        <taxon>Embryophyta</taxon>
        <taxon>Tracheophyta</taxon>
        <taxon>Spermatophyta</taxon>
        <taxon>Magnoliopsida</taxon>
        <taxon>eudicotyledons</taxon>
        <taxon>Gunneridae</taxon>
        <taxon>Pentapetalae</taxon>
        <taxon>rosids</taxon>
        <taxon>malvids</taxon>
        <taxon>Brassicales</taxon>
        <taxon>Brassicaceae</taxon>
        <taxon>Brassiceae</taxon>
        <taxon>Eruca</taxon>
    </lineage>
</organism>
<dbReference type="Pfam" id="PF05922">
    <property type="entry name" value="Inhibitor_I9"/>
    <property type="match status" value="1"/>
</dbReference>
<evidence type="ECO:0000313" key="3">
    <source>
        <dbReference type="Proteomes" id="UP001642260"/>
    </source>
</evidence>
<comment type="caution">
    <text evidence="2">The sequence shown here is derived from an EMBL/GenBank/DDBJ whole genome shotgun (WGS) entry which is preliminary data.</text>
</comment>
<dbReference type="InterPro" id="IPR010259">
    <property type="entry name" value="S8pro/Inhibitor_I9"/>
</dbReference>
<protein>
    <recommendedName>
        <fullName evidence="1">Inhibitor I9 domain-containing protein</fullName>
    </recommendedName>
</protein>
<dbReference type="Gene3D" id="3.30.70.80">
    <property type="entry name" value="Peptidase S8 propeptide/proteinase inhibitor I9"/>
    <property type="match status" value="1"/>
</dbReference>
<evidence type="ECO:0000313" key="2">
    <source>
        <dbReference type="EMBL" id="CAH8317442.1"/>
    </source>
</evidence>
<keyword evidence="3" id="KW-1185">Reference proteome</keyword>
<reference evidence="2 3" key="1">
    <citation type="submission" date="2022-03" db="EMBL/GenBank/DDBJ databases">
        <authorList>
            <person name="Macdonald S."/>
            <person name="Ahmed S."/>
            <person name="Newling K."/>
        </authorList>
    </citation>
    <scope>NUCLEOTIDE SEQUENCE [LARGE SCALE GENOMIC DNA]</scope>
</reference>
<proteinExistence type="predicted"/>
<dbReference type="Proteomes" id="UP001642260">
    <property type="component" value="Unassembled WGS sequence"/>
</dbReference>
<dbReference type="EMBL" id="CAKOAT010085821">
    <property type="protein sequence ID" value="CAH8317442.1"/>
    <property type="molecule type" value="Genomic_DNA"/>
</dbReference>
<feature type="domain" description="Inhibitor I9" evidence="1">
    <location>
        <begin position="122"/>
        <end position="156"/>
    </location>
</feature>
<evidence type="ECO:0000259" key="1">
    <source>
        <dbReference type="Pfam" id="PF05922"/>
    </source>
</evidence>
<dbReference type="InterPro" id="IPR037045">
    <property type="entry name" value="S8pro/Inhibitor_I9_sf"/>
</dbReference>
<name>A0ABC8JGI0_ERUVS</name>
<sequence>MRLLDSKITLIATFRERSKTGTTGQLAAQHFTFRGSVRRYCRGYLKNQICDSPCKPAQFQNFVVLTLLINVNGERSFMVRAGADRKGHIVYFGEGNMMILSFSRNPIIRSCGHFLEELRTWHGFSGFAVMLTKFQAKQVADLPQVVHVTPDSLYELTITRTWDY</sequence>
<accession>A0ABC8JGI0</accession>